<organism evidence="2">
    <name type="scientific">Timema monikensis</name>
    <dbReference type="NCBI Taxonomy" id="170555"/>
    <lineage>
        <taxon>Eukaryota</taxon>
        <taxon>Metazoa</taxon>
        <taxon>Ecdysozoa</taxon>
        <taxon>Arthropoda</taxon>
        <taxon>Hexapoda</taxon>
        <taxon>Insecta</taxon>
        <taxon>Pterygota</taxon>
        <taxon>Neoptera</taxon>
        <taxon>Polyneoptera</taxon>
        <taxon>Phasmatodea</taxon>
        <taxon>Timematodea</taxon>
        <taxon>Timematoidea</taxon>
        <taxon>Timematidae</taxon>
        <taxon>Timema</taxon>
    </lineage>
</organism>
<gene>
    <name evidence="2" type="ORF">TMSB3V08_LOCUS9126</name>
</gene>
<feature type="region of interest" description="Disordered" evidence="1">
    <location>
        <begin position="93"/>
        <end position="153"/>
    </location>
</feature>
<dbReference type="AlphaFoldDB" id="A0A7R9EEE0"/>
<sequence>MAQVNKHLLRHNIILGLDDRGKLSCHKVNLCFIYFDTADCIKKLQEVIDREEREGRPVNREETAEERRQRQAFQERMDIEDRDIIIQGSNTTRLSRKQVSNTTRLSRKQVSSTTRLSGKQVSSTTRLSRKQVSSTTRLSGKQVSSVPSLGTGEQRTFTWDRGAAYLHLGQGRHKVPVDGEVSVVHSGSNVMYSRCKQQVKGEQLLARYIQRWAKDYLRRRLDWTVDEEGGNPMEPRHLAPALCPCQYIEEYLRNKPRSDKRAFCPCWTAFLTERGINYSPLLVAGLCVNQERAELVFLRYSHRWAKQFVRKRLELVLDGGPHRTAPPLPLLHLAVPLPVVATQTQSLGRGGTESTRHSHAVLAQNMTDYIFSPFQALCFLRPVSDWSEGDVCVVVMMCNCCNVGVGYTQLRRASLKWQLWAFLSSGRCVAIIFVSAVLLVTGVGQLTNALVVLSSTAEDGEIEVRISVGWELAAMKLLTRTNTASRSVKSLAETRTRVTGVWDLSRSDTSLNQNQRRNVTRSGAMQLRKDHIILGSLLYGWSLWSRGQVSLLLEHVGRRLDDDSSHITKSSANK</sequence>
<evidence type="ECO:0000313" key="2">
    <source>
        <dbReference type="EMBL" id="CAD7432417.1"/>
    </source>
</evidence>
<dbReference type="Pfam" id="PF14800">
    <property type="entry name" value="DUF4481"/>
    <property type="match status" value="1"/>
</dbReference>
<feature type="region of interest" description="Disordered" evidence="1">
    <location>
        <begin position="51"/>
        <end position="74"/>
    </location>
</feature>
<evidence type="ECO:0000256" key="1">
    <source>
        <dbReference type="SAM" id="MobiDB-lite"/>
    </source>
</evidence>
<accession>A0A7R9EEE0</accession>
<dbReference type="PANTHER" id="PTHR31193:SF1">
    <property type="entry name" value="TRANSMEMBRANE PROTEIN 268"/>
    <property type="match status" value="1"/>
</dbReference>
<dbReference type="PANTHER" id="PTHR31193">
    <property type="entry name" value="TRANSMEMBRANE PROTEIN C9ORF91"/>
    <property type="match status" value="1"/>
</dbReference>
<protein>
    <submittedName>
        <fullName evidence="2">Uncharacterized protein</fullName>
    </submittedName>
</protein>
<dbReference type="EMBL" id="OB795571">
    <property type="protein sequence ID" value="CAD7432417.1"/>
    <property type="molecule type" value="Genomic_DNA"/>
</dbReference>
<name>A0A7R9EEE0_9NEOP</name>
<reference evidence="2" key="1">
    <citation type="submission" date="2020-11" db="EMBL/GenBank/DDBJ databases">
        <authorList>
            <person name="Tran Van P."/>
        </authorList>
    </citation>
    <scope>NUCLEOTIDE SEQUENCE</scope>
</reference>
<dbReference type="InterPro" id="IPR028054">
    <property type="entry name" value="DUF4481"/>
</dbReference>
<proteinExistence type="predicted"/>